<keyword evidence="1" id="KW-0175">Coiled coil</keyword>
<reference evidence="3" key="1">
    <citation type="submission" date="2021-05" db="EMBL/GenBank/DDBJ databases">
        <title>The genome of the haptophyte Pavlova lutheri (Diacronema luteri, Pavlovales) - a model for lipid biosynthesis in eukaryotic algae.</title>
        <authorList>
            <person name="Hulatt C.J."/>
            <person name="Posewitz M.C."/>
        </authorList>
    </citation>
    <scope>NUCLEOTIDE SEQUENCE</scope>
    <source>
        <strain evidence="3">NIVA-4/92</strain>
    </source>
</reference>
<accession>A0A8J6CCB8</accession>
<keyword evidence="4" id="KW-1185">Reference proteome</keyword>
<organism evidence="3 4">
    <name type="scientific">Diacronema lutheri</name>
    <name type="common">Unicellular marine alga</name>
    <name type="synonym">Monochrysis lutheri</name>
    <dbReference type="NCBI Taxonomy" id="2081491"/>
    <lineage>
        <taxon>Eukaryota</taxon>
        <taxon>Haptista</taxon>
        <taxon>Haptophyta</taxon>
        <taxon>Pavlovophyceae</taxon>
        <taxon>Pavlovales</taxon>
        <taxon>Pavlovaceae</taxon>
        <taxon>Diacronema</taxon>
    </lineage>
</organism>
<proteinExistence type="predicted"/>
<feature type="region of interest" description="Disordered" evidence="2">
    <location>
        <begin position="22"/>
        <end position="61"/>
    </location>
</feature>
<evidence type="ECO:0000313" key="4">
    <source>
        <dbReference type="Proteomes" id="UP000751190"/>
    </source>
</evidence>
<gene>
    <name evidence="3" type="ORF">KFE25_009983</name>
</gene>
<dbReference type="AlphaFoldDB" id="A0A8J6CCB8"/>
<dbReference type="Proteomes" id="UP000751190">
    <property type="component" value="Unassembled WGS sequence"/>
</dbReference>
<comment type="caution">
    <text evidence="3">The sequence shown here is derived from an EMBL/GenBank/DDBJ whole genome shotgun (WGS) entry which is preliminary data.</text>
</comment>
<evidence type="ECO:0000256" key="1">
    <source>
        <dbReference type="SAM" id="Coils"/>
    </source>
</evidence>
<feature type="coiled-coil region" evidence="1">
    <location>
        <begin position="207"/>
        <end position="234"/>
    </location>
</feature>
<sequence>MITADHSCCGDEACSVPAELFAPASGRNRPAKRALGASESSESSAQPHRKPRLRGGGKRPQSQYMHFRAALASVYPSLKGEEFKGQLQAALQWLQHDKGEVAQANGHTDTDLWERTWRDAAEAAAADDVRKEDLRARSEAMAQTIRAKLAALAAAREDRADALAAHGALASAVDACDRTLALSPQRGGVSLNELKTRGVRAPIRTLAADFANQLEAARAELREHSRKAHQLDAASAGESCFSLVLLQEEPPAADDADWRLEQDELHASLCDTAEVVALMDALDTRRERCLGRDACMQA</sequence>
<name>A0A8J6CCB8_DIALT</name>
<evidence type="ECO:0000313" key="3">
    <source>
        <dbReference type="EMBL" id="KAG8464615.1"/>
    </source>
</evidence>
<dbReference type="EMBL" id="JAGTXO010000012">
    <property type="protein sequence ID" value="KAG8464615.1"/>
    <property type="molecule type" value="Genomic_DNA"/>
</dbReference>
<protein>
    <submittedName>
        <fullName evidence="3">Uncharacterized protein</fullName>
    </submittedName>
</protein>
<feature type="compositionally biased region" description="Basic residues" evidence="2">
    <location>
        <begin position="47"/>
        <end position="57"/>
    </location>
</feature>
<evidence type="ECO:0000256" key="2">
    <source>
        <dbReference type="SAM" id="MobiDB-lite"/>
    </source>
</evidence>